<dbReference type="EMBL" id="JAGPYM010000028">
    <property type="protein sequence ID" value="KAH6879770.1"/>
    <property type="molecule type" value="Genomic_DNA"/>
</dbReference>
<keyword evidence="1" id="KW-0175">Coiled coil</keyword>
<dbReference type="Proteomes" id="UP000777438">
    <property type="component" value="Unassembled WGS sequence"/>
</dbReference>
<keyword evidence="4" id="KW-1185">Reference proteome</keyword>
<dbReference type="AlphaFoldDB" id="A0A9P8VVM3"/>
<sequence length="160" mass="17931">MNDSATPKTSCGSHNPTPSPAELFKRCLQERRREEYIENERLRRELQCLKAEFTNTTTIVSWQQQLAALGEVHIKLLENFIARLHSQPLDPKLIESEQIPSCGQSMYTPSSFCMTEDYPVESSHLASSADLVYGQDDNDAKAHQAQAQGTASAEFWGPSN</sequence>
<evidence type="ECO:0000256" key="2">
    <source>
        <dbReference type="SAM" id="MobiDB-lite"/>
    </source>
</evidence>
<organism evidence="3 4">
    <name type="scientific">Thelonectria olida</name>
    <dbReference type="NCBI Taxonomy" id="1576542"/>
    <lineage>
        <taxon>Eukaryota</taxon>
        <taxon>Fungi</taxon>
        <taxon>Dikarya</taxon>
        <taxon>Ascomycota</taxon>
        <taxon>Pezizomycotina</taxon>
        <taxon>Sordariomycetes</taxon>
        <taxon>Hypocreomycetidae</taxon>
        <taxon>Hypocreales</taxon>
        <taxon>Nectriaceae</taxon>
        <taxon>Thelonectria</taxon>
    </lineage>
</organism>
<protein>
    <submittedName>
        <fullName evidence="3">Uncharacterized protein</fullName>
    </submittedName>
</protein>
<feature type="region of interest" description="Disordered" evidence="2">
    <location>
        <begin position="136"/>
        <end position="160"/>
    </location>
</feature>
<reference evidence="3 4" key="1">
    <citation type="journal article" date="2021" name="Nat. Commun.">
        <title>Genetic determinants of endophytism in the Arabidopsis root mycobiome.</title>
        <authorList>
            <person name="Mesny F."/>
            <person name="Miyauchi S."/>
            <person name="Thiergart T."/>
            <person name="Pickel B."/>
            <person name="Atanasova L."/>
            <person name="Karlsson M."/>
            <person name="Huettel B."/>
            <person name="Barry K.W."/>
            <person name="Haridas S."/>
            <person name="Chen C."/>
            <person name="Bauer D."/>
            <person name="Andreopoulos W."/>
            <person name="Pangilinan J."/>
            <person name="LaButti K."/>
            <person name="Riley R."/>
            <person name="Lipzen A."/>
            <person name="Clum A."/>
            <person name="Drula E."/>
            <person name="Henrissat B."/>
            <person name="Kohler A."/>
            <person name="Grigoriev I.V."/>
            <person name="Martin F.M."/>
            <person name="Hacquard S."/>
        </authorList>
    </citation>
    <scope>NUCLEOTIDE SEQUENCE [LARGE SCALE GENOMIC DNA]</scope>
    <source>
        <strain evidence="3 4">MPI-CAGE-CH-0241</strain>
    </source>
</reference>
<feature type="region of interest" description="Disordered" evidence="2">
    <location>
        <begin position="1"/>
        <end position="22"/>
    </location>
</feature>
<proteinExistence type="predicted"/>
<feature type="coiled-coil region" evidence="1">
    <location>
        <begin position="25"/>
        <end position="52"/>
    </location>
</feature>
<name>A0A9P8VVM3_9HYPO</name>
<gene>
    <name evidence="3" type="ORF">B0T10DRAFT_464310</name>
</gene>
<comment type="caution">
    <text evidence="3">The sequence shown here is derived from an EMBL/GenBank/DDBJ whole genome shotgun (WGS) entry which is preliminary data.</text>
</comment>
<accession>A0A9P8VVM3</accession>
<feature type="compositionally biased region" description="Polar residues" evidence="2">
    <location>
        <begin position="1"/>
        <end position="16"/>
    </location>
</feature>
<evidence type="ECO:0000256" key="1">
    <source>
        <dbReference type="SAM" id="Coils"/>
    </source>
</evidence>
<evidence type="ECO:0000313" key="4">
    <source>
        <dbReference type="Proteomes" id="UP000777438"/>
    </source>
</evidence>
<evidence type="ECO:0000313" key="3">
    <source>
        <dbReference type="EMBL" id="KAH6879770.1"/>
    </source>
</evidence>